<dbReference type="GO" id="GO:0015031">
    <property type="term" value="P:protein transport"/>
    <property type="evidence" value="ECO:0007669"/>
    <property type="project" value="UniProtKB-KW"/>
</dbReference>
<keyword evidence="3" id="KW-1003">Cell membrane</keyword>
<feature type="domain" description="Membrane insertase YidC/Oxa/ALB C-terminal" evidence="11">
    <location>
        <begin position="32"/>
        <end position="215"/>
    </location>
</feature>
<gene>
    <name evidence="12" type="ORF">HMPREF0889_1400</name>
    <name evidence="13" type="ORF">HMPREF1039_1381</name>
</gene>
<dbReference type="OrthoDB" id="9780552at2"/>
<evidence type="ECO:0000256" key="8">
    <source>
        <dbReference type="ARBA" id="ARBA00023186"/>
    </source>
</evidence>
<dbReference type="EMBL" id="ADGP01000013">
    <property type="protein sequence ID" value="EFD94416.1"/>
    <property type="molecule type" value="Genomic_DNA"/>
</dbReference>
<dbReference type="Proteomes" id="UP000003242">
    <property type="component" value="Unassembled WGS sequence"/>
</dbReference>
<keyword evidence="2" id="KW-0813">Transport</keyword>
<dbReference type="GO" id="GO:0005886">
    <property type="term" value="C:plasma membrane"/>
    <property type="evidence" value="ECO:0007669"/>
    <property type="project" value="UniProtKB-SubCell"/>
</dbReference>
<evidence type="ECO:0000256" key="9">
    <source>
        <dbReference type="RuleBase" id="RU003945"/>
    </source>
</evidence>
<reference evidence="14" key="1">
    <citation type="submission" date="2009-12" db="EMBL/GenBank/DDBJ databases">
        <title>Sequence of Clostridiales genomosp. BVAB3 str. UPII9-5.</title>
        <authorList>
            <person name="Madupu R."/>
            <person name="Durkin A.S."/>
            <person name="Torralba M."/>
            <person name="Methe B."/>
            <person name="Sutton G.G."/>
            <person name="Strausberg R.L."/>
            <person name="Nelson K.E."/>
        </authorList>
    </citation>
    <scope>NUCLEOTIDE SEQUENCE [LARGE SCALE GENOMIC DNA]</scope>
    <source>
        <strain evidence="14">28L</strain>
    </source>
</reference>
<sequence length="223" mass="25597">MFAHIISPLTYIMSTFLTYCYTFTQHIGYPSYGAAIIMLTLIIKFILSPLTAKQIKSMQGMQVIQPKIKELQKKYKGNQKKLQEEMRKLYKETGVNPLSGCLPIIIQMPFLISIFYALRNYPYDPHFESFLWLPSLGSPDPTHVLPVLSALSTFLIQKQMTGAQVTEGEGQASQQKIMQIVMPLFIGWISWRFPSGLVIYWVLSNVFQWAQQMIMFHGTDKGE</sequence>
<evidence type="ECO:0000259" key="11">
    <source>
        <dbReference type="Pfam" id="PF02096"/>
    </source>
</evidence>
<name>D3LTV0_9FIRM</name>
<dbReference type="PANTHER" id="PTHR12428:SF65">
    <property type="entry name" value="CYTOCHROME C OXIDASE ASSEMBLY PROTEIN COX18, MITOCHONDRIAL"/>
    <property type="match status" value="1"/>
</dbReference>
<evidence type="ECO:0000256" key="10">
    <source>
        <dbReference type="SAM" id="Phobius"/>
    </source>
</evidence>
<keyword evidence="6 10" id="KW-1133">Transmembrane helix</keyword>
<keyword evidence="15" id="KW-1185">Reference proteome</keyword>
<dbReference type="STRING" id="699218.HMPREF0889_1400"/>
<dbReference type="InterPro" id="IPR001708">
    <property type="entry name" value="YidC/ALB3/OXA1/COX18"/>
</dbReference>
<evidence type="ECO:0000313" key="14">
    <source>
        <dbReference type="Proteomes" id="UP000003242"/>
    </source>
</evidence>
<evidence type="ECO:0000313" key="12">
    <source>
        <dbReference type="EMBL" id="EFD94416.1"/>
    </source>
</evidence>
<evidence type="ECO:0000256" key="6">
    <source>
        <dbReference type="ARBA" id="ARBA00022989"/>
    </source>
</evidence>
<comment type="similarity">
    <text evidence="9">Belongs to the OXA1/ALB3/YidC family.</text>
</comment>
<proteinExistence type="inferred from homology"/>
<comment type="subcellular location">
    <subcellularLocation>
        <location evidence="1">Cell membrane</location>
        <topology evidence="1">Multi-pass membrane protein</topology>
    </subcellularLocation>
    <subcellularLocation>
        <location evidence="9">Membrane</location>
        <topology evidence="9">Multi-pass membrane protein</topology>
    </subcellularLocation>
</comment>
<keyword evidence="5" id="KW-0653">Protein transport</keyword>
<evidence type="ECO:0000256" key="1">
    <source>
        <dbReference type="ARBA" id="ARBA00004651"/>
    </source>
</evidence>
<dbReference type="Pfam" id="PF02096">
    <property type="entry name" value="60KD_IMP"/>
    <property type="match status" value="1"/>
</dbReference>
<evidence type="ECO:0000313" key="15">
    <source>
        <dbReference type="Proteomes" id="UP000004018"/>
    </source>
</evidence>
<evidence type="ECO:0000256" key="7">
    <source>
        <dbReference type="ARBA" id="ARBA00023136"/>
    </source>
</evidence>
<feature type="transmembrane region" description="Helical" evidence="10">
    <location>
        <begin position="95"/>
        <end position="118"/>
    </location>
</feature>
<evidence type="ECO:0000256" key="2">
    <source>
        <dbReference type="ARBA" id="ARBA00022448"/>
    </source>
</evidence>
<organism evidence="12 14">
    <name type="scientific">Megasphaera lornae</name>
    <dbReference type="NCBI Taxonomy" id="1000568"/>
    <lineage>
        <taxon>Bacteria</taxon>
        <taxon>Bacillati</taxon>
        <taxon>Bacillota</taxon>
        <taxon>Negativicutes</taxon>
        <taxon>Veillonellales</taxon>
        <taxon>Veillonellaceae</taxon>
        <taxon>Megasphaera</taxon>
    </lineage>
</organism>
<keyword evidence="7 10" id="KW-0472">Membrane</keyword>
<evidence type="ECO:0000256" key="4">
    <source>
        <dbReference type="ARBA" id="ARBA00022692"/>
    </source>
</evidence>
<feature type="transmembrane region" description="Helical" evidence="10">
    <location>
        <begin position="32"/>
        <end position="52"/>
    </location>
</feature>
<keyword evidence="8" id="KW-0143">Chaperone</keyword>
<dbReference type="Proteomes" id="UP000004018">
    <property type="component" value="Unassembled WGS sequence"/>
</dbReference>
<comment type="caution">
    <text evidence="12">The sequence shown here is derived from an EMBL/GenBank/DDBJ whole genome shotgun (WGS) entry which is preliminary data.</text>
</comment>
<accession>D3LTV0</accession>
<dbReference type="NCBIfam" id="TIGR03592">
    <property type="entry name" value="yidC_oxa1_cterm"/>
    <property type="match status" value="1"/>
</dbReference>
<dbReference type="eggNOG" id="COG0706">
    <property type="taxonomic scope" value="Bacteria"/>
</dbReference>
<keyword evidence="4 9" id="KW-0812">Transmembrane</keyword>
<evidence type="ECO:0000256" key="3">
    <source>
        <dbReference type="ARBA" id="ARBA00022475"/>
    </source>
</evidence>
<dbReference type="InterPro" id="IPR047196">
    <property type="entry name" value="YidC_ALB_C"/>
</dbReference>
<dbReference type="AlphaFoldDB" id="D3LTV0"/>
<reference evidence="12" key="2">
    <citation type="submission" date="2009-12" db="EMBL/GenBank/DDBJ databases">
        <authorList>
            <person name="Madupu R."/>
            <person name="Durkin A.S."/>
            <person name="Torralba M."/>
            <person name="Methe B."/>
            <person name="Sutton G.G."/>
            <person name="Strausberg R.L."/>
            <person name="Nelson K.E."/>
        </authorList>
    </citation>
    <scope>NUCLEOTIDE SEQUENCE</scope>
    <source>
        <strain evidence="12">28L</strain>
    </source>
</reference>
<dbReference type="EMBL" id="AFIJ01000036">
    <property type="protein sequence ID" value="EGL39543.1"/>
    <property type="molecule type" value="Genomic_DNA"/>
</dbReference>
<dbReference type="GO" id="GO:0051205">
    <property type="term" value="P:protein insertion into membrane"/>
    <property type="evidence" value="ECO:0007669"/>
    <property type="project" value="TreeGrafter"/>
</dbReference>
<evidence type="ECO:0000256" key="5">
    <source>
        <dbReference type="ARBA" id="ARBA00022927"/>
    </source>
</evidence>
<protein>
    <submittedName>
        <fullName evidence="12">Membrane protein insertase, YidC/Oxa1 family</fullName>
    </submittedName>
</protein>
<evidence type="ECO:0000313" key="13">
    <source>
        <dbReference type="EMBL" id="EGL39543.1"/>
    </source>
</evidence>
<reference evidence="13 15" key="3">
    <citation type="submission" date="2011-04" db="EMBL/GenBank/DDBJ databases">
        <authorList>
            <person name="Harkins D.M."/>
            <person name="Madupu R."/>
            <person name="Durkin A.S."/>
            <person name="Torralba M."/>
            <person name="Methe B."/>
            <person name="Sutton G.G."/>
            <person name="Nelson K.E."/>
        </authorList>
    </citation>
    <scope>NUCLEOTIDE SEQUENCE [LARGE SCALE GENOMIC DNA]</scope>
    <source>
        <strain evidence="13 15">UPII 199-6</strain>
    </source>
</reference>
<dbReference type="CDD" id="cd20070">
    <property type="entry name" value="5TM_YidC_Alb3"/>
    <property type="match status" value="1"/>
</dbReference>
<dbReference type="PANTHER" id="PTHR12428">
    <property type="entry name" value="OXA1"/>
    <property type="match status" value="1"/>
</dbReference>
<feature type="transmembrane region" description="Helical" evidence="10">
    <location>
        <begin position="177"/>
        <end position="203"/>
    </location>
</feature>
<dbReference type="GO" id="GO:0032977">
    <property type="term" value="F:membrane insertase activity"/>
    <property type="evidence" value="ECO:0007669"/>
    <property type="project" value="InterPro"/>
</dbReference>
<dbReference type="PRINTS" id="PR00701">
    <property type="entry name" value="60KDINNERMP"/>
</dbReference>
<dbReference type="InterPro" id="IPR028055">
    <property type="entry name" value="YidC/Oxa/ALB_C"/>
</dbReference>